<dbReference type="EMBL" id="BOOW01000008">
    <property type="protein sequence ID" value="GII91196.1"/>
    <property type="molecule type" value="Genomic_DNA"/>
</dbReference>
<keyword evidence="2" id="KW-1185">Reference proteome</keyword>
<accession>A0A919RFY3</accession>
<dbReference type="RefSeq" id="WP_204022347.1">
    <property type="nucleotide sequence ID" value="NZ_BOOW01000008.1"/>
</dbReference>
<reference evidence="1" key="1">
    <citation type="submission" date="2021-01" db="EMBL/GenBank/DDBJ databases">
        <title>Whole genome shotgun sequence of Sinosporangium siamense NBRC 109515.</title>
        <authorList>
            <person name="Komaki H."/>
            <person name="Tamura T."/>
        </authorList>
    </citation>
    <scope>NUCLEOTIDE SEQUENCE</scope>
    <source>
        <strain evidence="1">NBRC 109515</strain>
    </source>
</reference>
<sequence>MNAGPRTPWTTRRAVTTGLAVVALAAGIFALSHLTQADAASAGPWVCRLNLG</sequence>
<proteinExistence type="predicted"/>
<evidence type="ECO:0000313" key="1">
    <source>
        <dbReference type="EMBL" id="GII91196.1"/>
    </source>
</evidence>
<gene>
    <name evidence="1" type="ORF">Ssi02_14270</name>
</gene>
<name>A0A919RFY3_9ACTN</name>
<evidence type="ECO:0000313" key="2">
    <source>
        <dbReference type="Proteomes" id="UP000606172"/>
    </source>
</evidence>
<dbReference type="AlphaFoldDB" id="A0A919RFY3"/>
<protein>
    <submittedName>
        <fullName evidence="1">Uncharacterized protein</fullName>
    </submittedName>
</protein>
<comment type="caution">
    <text evidence="1">The sequence shown here is derived from an EMBL/GenBank/DDBJ whole genome shotgun (WGS) entry which is preliminary data.</text>
</comment>
<dbReference type="Proteomes" id="UP000606172">
    <property type="component" value="Unassembled WGS sequence"/>
</dbReference>
<organism evidence="1 2">
    <name type="scientific">Sinosporangium siamense</name>
    <dbReference type="NCBI Taxonomy" id="1367973"/>
    <lineage>
        <taxon>Bacteria</taxon>
        <taxon>Bacillati</taxon>
        <taxon>Actinomycetota</taxon>
        <taxon>Actinomycetes</taxon>
        <taxon>Streptosporangiales</taxon>
        <taxon>Streptosporangiaceae</taxon>
        <taxon>Sinosporangium</taxon>
    </lineage>
</organism>